<proteinExistence type="predicted"/>
<gene>
    <name evidence="2" type="ORF">H7348_00535</name>
    <name evidence="3" type="ORF">IAU68_08665</name>
</gene>
<evidence type="ECO:0000256" key="1">
    <source>
        <dbReference type="SAM" id="Phobius"/>
    </source>
</evidence>
<keyword evidence="5" id="KW-1185">Reference proteome</keyword>
<evidence type="ECO:0000313" key="4">
    <source>
        <dbReference type="Proteomes" id="UP000516235"/>
    </source>
</evidence>
<dbReference type="Proteomes" id="UP000642876">
    <property type="component" value="Unassembled WGS sequence"/>
</dbReference>
<dbReference type="RefSeq" id="WP_171192894.1">
    <property type="nucleotide sequence ID" value="NZ_CP061032.1"/>
</dbReference>
<evidence type="ECO:0000313" key="2">
    <source>
        <dbReference type="EMBL" id="MBC3177807.1"/>
    </source>
</evidence>
<evidence type="ECO:0000313" key="5">
    <source>
        <dbReference type="Proteomes" id="UP000642876"/>
    </source>
</evidence>
<keyword evidence="1" id="KW-0812">Transmembrane</keyword>
<dbReference type="KEGG" id="cluj:IAU68_08665"/>
<sequence>MHFVSWDRTDRDAPKLLAEAGPEVLGVFSHDSAIVDGEKWQLVAHPESGAVATRGGEEIVRTRDSLKRAKRIDLTIEGSAYAFIPETSKNWVVENARGEKVAQFTQDHNGVRKAILEFEGETDLPATHIAGLAWLSRAVLESRKMVNSTALIGTLVFLSVFIVLVALL</sequence>
<keyword evidence="1" id="KW-0472">Membrane</keyword>
<accession>A0A7H0JXI6</accession>
<name>A0A7H0JXI6_9CORY</name>
<dbReference type="EMBL" id="JACMYE010000001">
    <property type="protein sequence ID" value="MBC3177807.1"/>
    <property type="molecule type" value="Genomic_DNA"/>
</dbReference>
<feature type="transmembrane region" description="Helical" evidence="1">
    <location>
        <begin position="145"/>
        <end position="167"/>
    </location>
</feature>
<evidence type="ECO:0000313" key="3">
    <source>
        <dbReference type="EMBL" id="QNP89752.1"/>
    </source>
</evidence>
<dbReference type="Proteomes" id="UP000516235">
    <property type="component" value="Chromosome"/>
</dbReference>
<dbReference type="AlphaFoldDB" id="A0A7H0JXI6"/>
<organism evidence="3 4">
    <name type="scientific">Corynebacterium lujinxingii</name>
    <dbReference type="NCBI Taxonomy" id="2763010"/>
    <lineage>
        <taxon>Bacteria</taxon>
        <taxon>Bacillati</taxon>
        <taxon>Actinomycetota</taxon>
        <taxon>Actinomycetes</taxon>
        <taxon>Mycobacteriales</taxon>
        <taxon>Corynebacteriaceae</taxon>
        <taxon>Corynebacterium</taxon>
    </lineage>
</organism>
<dbReference type="EMBL" id="CP061032">
    <property type="protein sequence ID" value="QNP89752.1"/>
    <property type="molecule type" value="Genomic_DNA"/>
</dbReference>
<protein>
    <submittedName>
        <fullName evidence="3">Uncharacterized protein</fullName>
    </submittedName>
</protein>
<reference evidence="4 5" key="1">
    <citation type="submission" date="2020-08" db="EMBL/GenBank/DDBJ databases">
        <title>novel species in genus Corynebacterium.</title>
        <authorList>
            <person name="Zhang G."/>
        </authorList>
    </citation>
    <scope>NUCLEOTIDE SEQUENCE [LARGE SCALE GENOMIC DNA]</scope>
    <source>
        <strain evidence="3">Zg-917</strain>
        <strain evidence="4 5">zg-917</strain>
    </source>
</reference>
<keyword evidence="1" id="KW-1133">Transmembrane helix</keyword>